<comment type="pathway">
    <text evidence="2 12">Cell wall biogenesis; peptidoglycan biosynthesis.</text>
</comment>
<reference evidence="14 15" key="1">
    <citation type="journal article" date="2018" name="Environ. Microbiol.">
        <title>Ecological and genomic features of two widespread freshwater picocyanobacteria.</title>
        <authorList>
            <person name="Cabello-Yeves P.J."/>
            <person name="Picazo A."/>
            <person name="Camacho A."/>
            <person name="Callieri C."/>
            <person name="Rosselli R."/>
            <person name="Roda-Garcia J.J."/>
            <person name="Coutinho F.H."/>
            <person name="Rodriguez-Valera F."/>
        </authorList>
    </citation>
    <scope>NUCLEOTIDE SEQUENCE [LARGE SCALE GENOMIC DNA]</scope>
    <source>
        <strain evidence="14 15">Tous</strain>
    </source>
</reference>
<dbReference type="Proteomes" id="UP000243002">
    <property type="component" value="Unassembled WGS sequence"/>
</dbReference>
<feature type="binding site" evidence="12">
    <location>
        <position position="345"/>
    </location>
    <ligand>
        <name>UDP-N-acetyl-alpha-D-glucosamine</name>
        <dbReference type="ChEBI" id="CHEBI:57705"/>
    </ligand>
</feature>
<feature type="domain" description="Enolpyruvate transferase" evidence="13">
    <location>
        <begin position="23"/>
        <end position="424"/>
    </location>
</feature>
<dbReference type="HAMAP" id="MF_00111">
    <property type="entry name" value="MurA"/>
    <property type="match status" value="1"/>
</dbReference>
<feature type="binding site" evidence="12">
    <location>
        <position position="108"/>
    </location>
    <ligand>
        <name>UDP-N-acetyl-alpha-D-glucosamine</name>
        <dbReference type="ChEBI" id="CHEBI:57705"/>
    </ligand>
</feature>
<dbReference type="GO" id="GO:0019277">
    <property type="term" value="P:UDP-N-acetylgalactosamine biosynthetic process"/>
    <property type="evidence" value="ECO:0007669"/>
    <property type="project" value="InterPro"/>
</dbReference>
<evidence type="ECO:0000256" key="10">
    <source>
        <dbReference type="ARBA" id="ARBA00038367"/>
    </source>
</evidence>
<dbReference type="PANTHER" id="PTHR43783:SF1">
    <property type="entry name" value="UDP-N-ACETYLGLUCOSAMINE 1-CARBOXYVINYLTRANSFERASE"/>
    <property type="match status" value="1"/>
</dbReference>
<dbReference type="GO" id="GO:0071555">
    <property type="term" value="P:cell wall organization"/>
    <property type="evidence" value="ECO:0007669"/>
    <property type="project" value="UniProtKB-KW"/>
</dbReference>
<protein>
    <recommendedName>
        <fullName evidence="12">UDP-N-acetylglucosamine 1-carboxyvinyltransferase</fullName>
        <ecNumber evidence="12">2.5.1.7</ecNumber>
    </recommendedName>
    <alternativeName>
        <fullName evidence="12">Enoylpyruvate transferase</fullName>
    </alternativeName>
    <alternativeName>
        <fullName evidence="12">UDP-N-acetylglucosamine enolpyruvyl transferase</fullName>
        <shortName evidence="12">EPT</shortName>
    </alternativeName>
</protein>
<dbReference type="InterPro" id="IPR050068">
    <property type="entry name" value="MurA_subfamily"/>
</dbReference>
<keyword evidence="9 12" id="KW-0961">Cell wall biogenesis/degradation</keyword>
<organism evidence="14 15">
    <name type="scientific">Cyanobium usitatum str. Tous</name>
    <dbReference type="NCBI Taxonomy" id="2116684"/>
    <lineage>
        <taxon>Bacteria</taxon>
        <taxon>Bacillati</taxon>
        <taxon>Cyanobacteriota</taxon>
        <taxon>Cyanophyceae</taxon>
        <taxon>Synechococcales</taxon>
        <taxon>Prochlorococcaceae</taxon>
        <taxon>Cyanobium</taxon>
    </lineage>
</organism>
<dbReference type="Pfam" id="PF00275">
    <property type="entry name" value="EPSP_synthase"/>
    <property type="match status" value="1"/>
</dbReference>
<dbReference type="InterPro" id="IPR005750">
    <property type="entry name" value="UDP_GlcNAc_COvinyl_MurA"/>
</dbReference>
<accession>A0A2P7N185</accession>
<dbReference type="OrthoDB" id="9803760at2"/>
<comment type="function">
    <text evidence="12">Cell wall formation. Adds enolpyruvyl to UDP-N-acetylglucosamine.</text>
</comment>
<dbReference type="PANTHER" id="PTHR43783">
    <property type="entry name" value="UDP-N-ACETYLGLUCOSAMINE 1-CARBOXYVINYLTRANSFERASE"/>
    <property type="match status" value="1"/>
</dbReference>
<evidence type="ECO:0000256" key="1">
    <source>
        <dbReference type="ARBA" id="ARBA00004496"/>
    </source>
</evidence>
<dbReference type="EMBL" id="PXXO01000001">
    <property type="protein sequence ID" value="PSJ07230.1"/>
    <property type="molecule type" value="Genomic_DNA"/>
</dbReference>
<dbReference type="NCBIfam" id="NF006873">
    <property type="entry name" value="PRK09369.1"/>
    <property type="match status" value="1"/>
</dbReference>
<dbReference type="GO" id="GO:0008760">
    <property type="term" value="F:UDP-N-acetylglucosamine 1-carboxyvinyltransferase activity"/>
    <property type="evidence" value="ECO:0007669"/>
    <property type="project" value="UniProtKB-UniRule"/>
</dbReference>
<dbReference type="InterPro" id="IPR036968">
    <property type="entry name" value="Enolpyruvate_Tfrase_sf"/>
</dbReference>
<evidence type="ECO:0000256" key="7">
    <source>
        <dbReference type="ARBA" id="ARBA00022984"/>
    </source>
</evidence>
<keyword evidence="5 12" id="KW-0808">Transferase</keyword>
<dbReference type="SUPFAM" id="SSF55205">
    <property type="entry name" value="EPT/RTPC-like"/>
    <property type="match status" value="1"/>
</dbReference>
<comment type="caution">
    <text evidence="12">Lacks conserved residue(s) required for the propagation of feature annotation.</text>
</comment>
<keyword evidence="3 12" id="KW-0963">Cytoplasm</keyword>
<comment type="caution">
    <text evidence="14">The sequence shown here is derived from an EMBL/GenBank/DDBJ whole genome shotgun (WGS) entry which is preliminary data.</text>
</comment>
<feature type="active site" description="Proton donor" evidence="12">
    <location>
        <position position="132"/>
    </location>
</feature>
<evidence type="ECO:0000256" key="8">
    <source>
        <dbReference type="ARBA" id="ARBA00023306"/>
    </source>
</evidence>
<dbReference type="GO" id="GO:0051301">
    <property type="term" value="P:cell division"/>
    <property type="evidence" value="ECO:0007669"/>
    <property type="project" value="UniProtKB-KW"/>
</dbReference>
<dbReference type="UniPathway" id="UPA00219"/>
<keyword evidence="7 12" id="KW-0573">Peptidoglycan synthesis</keyword>
<dbReference type="CDD" id="cd01555">
    <property type="entry name" value="UdpNAET"/>
    <property type="match status" value="1"/>
</dbReference>
<keyword evidence="4 12" id="KW-0132">Cell division</keyword>
<evidence type="ECO:0000313" key="15">
    <source>
        <dbReference type="Proteomes" id="UP000243002"/>
    </source>
</evidence>
<evidence type="ECO:0000256" key="6">
    <source>
        <dbReference type="ARBA" id="ARBA00022960"/>
    </source>
</evidence>
<evidence type="ECO:0000313" key="14">
    <source>
        <dbReference type="EMBL" id="PSJ07230.1"/>
    </source>
</evidence>
<evidence type="ECO:0000256" key="11">
    <source>
        <dbReference type="ARBA" id="ARBA00047527"/>
    </source>
</evidence>
<evidence type="ECO:0000256" key="2">
    <source>
        <dbReference type="ARBA" id="ARBA00004752"/>
    </source>
</evidence>
<evidence type="ECO:0000256" key="12">
    <source>
        <dbReference type="HAMAP-Rule" id="MF_00111"/>
    </source>
</evidence>
<feature type="binding site" evidence="12">
    <location>
        <position position="323"/>
    </location>
    <ligand>
        <name>UDP-N-acetyl-alpha-D-glucosamine</name>
        <dbReference type="ChEBI" id="CHEBI:57705"/>
    </ligand>
</feature>
<comment type="similarity">
    <text evidence="10 12">Belongs to the EPSP synthase family. MurA subfamily.</text>
</comment>
<keyword evidence="8 12" id="KW-0131">Cell cycle</keyword>
<evidence type="ECO:0000256" key="9">
    <source>
        <dbReference type="ARBA" id="ARBA00023316"/>
    </source>
</evidence>
<proteinExistence type="inferred from homology"/>
<feature type="modified residue" description="2-(S-cysteinyl)pyruvic acid O-phosphothioketal" evidence="12">
    <location>
        <position position="132"/>
    </location>
</feature>
<dbReference type="RefSeq" id="WP_106501414.1">
    <property type="nucleotide sequence ID" value="NZ_PXXO01000001.1"/>
</dbReference>
<dbReference type="FunFam" id="3.65.10.10:FF:000001">
    <property type="entry name" value="UDP-N-acetylglucosamine 1-carboxyvinyltransferase"/>
    <property type="match status" value="1"/>
</dbReference>
<evidence type="ECO:0000259" key="13">
    <source>
        <dbReference type="Pfam" id="PF00275"/>
    </source>
</evidence>
<dbReference type="EC" id="2.5.1.7" evidence="12"/>
<feature type="binding site" evidence="12">
    <location>
        <begin position="38"/>
        <end position="39"/>
    </location>
    <ligand>
        <name>phosphoenolpyruvate</name>
        <dbReference type="ChEBI" id="CHEBI:58702"/>
    </ligand>
</feature>
<dbReference type="NCBIfam" id="TIGR01072">
    <property type="entry name" value="murA"/>
    <property type="match status" value="1"/>
</dbReference>
<dbReference type="GO" id="GO:0009252">
    <property type="term" value="P:peptidoglycan biosynthetic process"/>
    <property type="evidence" value="ECO:0007669"/>
    <property type="project" value="UniProtKB-UniRule"/>
</dbReference>
<evidence type="ECO:0000256" key="4">
    <source>
        <dbReference type="ARBA" id="ARBA00022618"/>
    </source>
</evidence>
<dbReference type="InterPro" id="IPR013792">
    <property type="entry name" value="RNA3'P_cycl/enolpyr_Trfase_a/b"/>
</dbReference>
<keyword evidence="6 12" id="KW-0133">Cell shape</keyword>
<comment type="catalytic activity">
    <reaction evidence="11 12">
        <text>phosphoenolpyruvate + UDP-N-acetyl-alpha-D-glucosamine = UDP-N-acetyl-3-O-(1-carboxyvinyl)-alpha-D-glucosamine + phosphate</text>
        <dbReference type="Rhea" id="RHEA:18681"/>
        <dbReference type="ChEBI" id="CHEBI:43474"/>
        <dbReference type="ChEBI" id="CHEBI:57705"/>
        <dbReference type="ChEBI" id="CHEBI:58702"/>
        <dbReference type="ChEBI" id="CHEBI:68483"/>
        <dbReference type="EC" id="2.5.1.7"/>
    </reaction>
</comment>
<comment type="subcellular location">
    <subcellularLocation>
        <location evidence="1 12">Cytoplasm</location>
    </subcellularLocation>
</comment>
<gene>
    <name evidence="12 14" type="primary">murA</name>
    <name evidence="14" type="ORF">C7K55_00210</name>
</gene>
<keyword evidence="15" id="KW-1185">Reference proteome</keyword>
<keyword evidence="12" id="KW-0670">Pyruvate</keyword>
<dbReference type="InterPro" id="IPR001986">
    <property type="entry name" value="Enolpyruvate_Tfrase_dom"/>
</dbReference>
<dbReference type="GO" id="GO:0008360">
    <property type="term" value="P:regulation of cell shape"/>
    <property type="evidence" value="ECO:0007669"/>
    <property type="project" value="UniProtKB-KW"/>
</dbReference>
<sequence length="438" mass="45512">MGLIAVQSPSKTRSLQNPRLEIRGGRCLSGELHVSGAKNSALVLMAACLLTRDTIRLRNVPPLTDIAAMGEMLSSLGGQVHRDGDALELKGDSINSSTAPYELVNSLRASFFCIGPLLARTGMAKVPLPGGCQIGTRPVVEHVKGLKALGAQVTIEHGVVTAVVPGSGHRLTGGRIHMDCPSVGATETLMMAAALADGDTVIDNAALEPEVVDLAGLLIAMGAKVRGAGTSTITIVGVDRLHGADYAVIPDRIEAGTFLLAAAITRSHLRVTPVIPDHLGAVLTKLEEAGCTLEHDGVGLTIKADQINAVDLRTQPFPGFPTDLQAPFMSLLATARGTSVITENIFENRLQHVGELQRMGADIRMQANTAFVEGVARLSGAPVQGSDLRASAAMVLAGLAADGITSVRGLEYLDRGYANLEGKLNAAGASIERVSSAA</sequence>
<dbReference type="AlphaFoldDB" id="A0A2P7N185"/>
<dbReference type="Gene3D" id="3.65.10.10">
    <property type="entry name" value="Enolpyruvate transferase domain"/>
    <property type="match status" value="2"/>
</dbReference>
<evidence type="ECO:0000256" key="3">
    <source>
        <dbReference type="ARBA" id="ARBA00022490"/>
    </source>
</evidence>
<name>A0A2P7N185_9CYAN</name>
<evidence type="ECO:0000256" key="5">
    <source>
        <dbReference type="ARBA" id="ARBA00022679"/>
    </source>
</evidence>
<dbReference type="GO" id="GO:0005737">
    <property type="term" value="C:cytoplasm"/>
    <property type="evidence" value="ECO:0007669"/>
    <property type="project" value="UniProtKB-SubCell"/>
</dbReference>